<sequence length="86" mass="9439">MREWPSVGHAKTSLVVGSQDRRWPRSFGDYLAGGFLEDCQSIGYSPERPKQYTSGSRKMKITGLRCGGSHWRTMAVSETGLGDAGT</sequence>
<name>A0A1M3TDW5_ASPLC</name>
<proteinExistence type="predicted"/>
<protein>
    <submittedName>
        <fullName evidence="1">Uncharacterized protein</fullName>
    </submittedName>
</protein>
<accession>A0A1M3TDW5</accession>
<dbReference type="Proteomes" id="UP000184063">
    <property type="component" value="Unassembled WGS sequence"/>
</dbReference>
<evidence type="ECO:0000313" key="1">
    <source>
        <dbReference type="EMBL" id="OJZ84931.1"/>
    </source>
</evidence>
<dbReference type="AlphaFoldDB" id="A0A1M3TDW5"/>
<organism evidence="1 2">
    <name type="scientific">Aspergillus luchuensis (strain CBS 106.47)</name>
    <dbReference type="NCBI Taxonomy" id="1137211"/>
    <lineage>
        <taxon>Eukaryota</taxon>
        <taxon>Fungi</taxon>
        <taxon>Dikarya</taxon>
        <taxon>Ascomycota</taxon>
        <taxon>Pezizomycotina</taxon>
        <taxon>Eurotiomycetes</taxon>
        <taxon>Eurotiomycetidae</taxon>
        <taxon>Eurotiales</taxon>
        <taxon>Aspergillaceae</taxon>
        <taxon>Aspergillus</taxon>
        <taxon>Aspergillus subgen. Circumdati</taxon>
    </lineage>
</organism>
<evidence type="ECO:0000313" key="2">
    <source>
        <dbReference type="Proteomes" id="UP000184063"/>
    </source>
</evidence>
<dbReference type="EMBL" id="KV878243">
    <property type="protein sequence ID" value="OJZ84931.1"/>
    <property type="molecule type" value="Genomic_DNA"/>
</dbReference>
<dbReference type="VEuPathDB" id="FungiDB:ASPFODRAFT_47504"/>
<gene>
    <name evidence="1" type="ORF">ASPFODRAFT_47504</name>
</gene>
<reference evidence="2" key="1">
    <citation type="journal article" date="2017" name="Genome Biol.">
        <title>Comparative genomics reveals high biological diversity and specific adaptations in the industrially and medically important fungal genus Aspergillus.</title>
        <authorList>
            <person name="de Vries R.P."/>
            <person name="Riley R."/>
            <person name="Wiebenga A."/>
            <person name="Aguilar-Osorio G."/>
            <person name="Amillis S."/>
            <person name="Uchima C.A."/>
            <person name="Anderluh G."/>
            <person name="Asadollahi M."/>
            <person name="Askin M."/>
            <person name="Barry K."/>
            <person name="Battaglia E."/>
            <person name="Bayram O."/>
            <person name="Benocci T."/>
            <person name="Braus-Stromeyer S.A."/>
            <person name="Caldana C."/>
            <person name="Canovas D."/>
            <person name="Cerqueira G.C."/>
            <person name="Chen F."/>
            <person name="Chen W."/>
            <person name="Choi C."/>
            <person name="Clum A."/>
            <person name="Dos Santos R.A."/>
            <person name="Damasio A.R."/>
            <person name="Diallinas G."/>
            <person name="Emri T."/>
            <person name="Fekete E."/>
            <person name="Flipphi M."/>
            <person name="Freyberg S."/>
            <person name="Gallo A."/>
            <person name="Gournas C."/>
            <person name="Habgood R."/>
            <person name="Hainaut M."/>
            <person name="Harispe M.L."/>
            <person name="Henrissat B."/>
            <person name="Hilden K.S."/>
            <person name="Hope R."/>
            <person name="Hossain A."/>
            <person name="Karabika E."/>
            <person name="Karaffa L."/>
            <person name="Karanyi Z."/>
            <person name="Krasevec N."/>
            <person name="Kuo A."/>
            <person name="Kusch H."/>
            <person name="LaButti K."/>
            <person name="Lagendijk E.L."/>
            <person name="Lapidus A."/>
            <person name="Levasseur A."/>
            <person name="Lindquist E."/>
            <person name="Lipzen A."/>
            <person name="Logrieco A.F."/>
            <person name="MacCabe A."/>
            <person name="Maekelae M.R."/>
            <person name="Malavazi I."/>
            <person name="Melin P."/>
            <person name="Meyer V."/>
            <person name="Mielnichuk N."/>
            <person name="Miskei M."/>
            <person name="Molnar A.P."/>
            <person name="Mule G."/>
            <person name="Ngan C.Y."/>
            <person name="Orejas M."/>
            <person name="Orosz E."/>
            <person name="Ouedraogo J.P."/>
            <person name="Overkamp K.M."/>
            <person name="Park H.-S."/>
            <person name="Perrone G."/>
            <person name="Piumi F."/>
            <person name="Punt P.J."/>
            <person name="Ram A.F."/>
            <person name="Ramon A."/>
            <person name="Rauscher S."/>
            <person name="Record E."/>
            <person name="Riano-Pachon D.M."/>
            <person name="Robert V."/>
            <person name="Roehrig J."/>
            <person name="Ruller R."/>
            <person name="Salamov A."/>
            <person name="Salih N.S."/>
            <person name="Samson R.A."/>
            <person name="Sandor E."/>
            <person name="Sanguinetti M."/>
            <person name="Schuetze T."/>
            <person name="Sepcic K."/>
            <person name="Shelest E."/>
            <person name="Sherlock G."/>
            <person name="Sophianopoulou V."/>
            <person name="Squina F.M."/>
            <person name="Sun H."/>
            <person name="Susca A."/>
            <person name="Todd R.B."/>
            <person name="Tsang A."/>
            <person name="Unkles S.E."/>
            <person name="van de Wiele N."/>
            <person name="van Rossen-Uffink D."/>
            <person name="Oliveira J.V."/>
            <person name="Vesth T.C."/>
            <person name="Visser J."/>
            <person name="Yu J.-H."/>
            <person name="Zhou M."/>
            <person name="Andersen M.R."/>
            <person name="Archer D.B."/>
            <person name="Baker S.E."/>
            <person name="Benoit I."/>
            <person name="Brakhage A.A."/>
            <person name="Braus G.H."/>
            <person name="Fischer R."/>
            <person name="Frisvad J.C."/>
            <person name="Goldman G.H."/>
            <person name="Houbraken J."/>
            <person name="Oakley B."/>
            <person name="Pocsi I."/>
            <person name="Scazzocchio C."/>
            <person name="Seiboth B."/>
            <person name="vanKuyk P.A."/>
            <person name="Wortman J."/>
            <person name="Dyer P.S."/>
            <person name="Grigoriev I.V."/>
        </authorList>
    </citation>
    <scope>NUCLEOTIDE SEQUENCE [LARGE SCALE GENOMIC DNA]</scope>
    <source>
        <strain evidence="2">CBS 106.47</strain>
    </source>
</reference>